<dbReference type="GO" id="GO:0006397">
    <property type="term" value="P:mRNA processing"/>
    <property type="evidence" value="ECO:0007669"/>
    <property type="project" value="UniProtKB-KW"/>
</dbReference>
<comment type="similarity">
    <text evidence="2">Belongs to the universal ribosomal protein uS15 family.</text>
</comment>
<dbReference type="GO" id="GO:0005840">
    <property type="term" value="C:ribosome"/>
    <property type="evidence" value="ECO:0007669"/>
    <property type="project" value="UniProtKB-KW"/>
</dbReference>
<keyword evidence="3" id="KW-0507">mRNA processing</keyword>
<evidence type="ECO:0000256" key="2">
    <source>
        <dbReference type="ARBA" id="ARBA00008434"/>
    </source>
</evidence>
<feature type="domain" description="RRM" evidence="12">
    <location>
        <begin position="346"/>
        <end position="425"/>
    </location>
</feature>
<dbReference type="SMART" id="SM01386">
    <property type="entry name" value="Ribosomal_S13_N"/>
    <property type="match status" value="1"/>
</dbReference>
<dbReference type="InterPro" id="IPR035979">
    <property type="entry name" value="RBD_domain_sf"/>
</dbReference>
<dbReference type="NCBIfam" id="NF006331">
    <property type="entry name" value="PRK08561.1"/>
    <property type="match status" value="1"/>
</dbReference>
<dbReference type="GO" id="GO:0006412">
    <property type="term" value="P:translation"/>
    <property type="evidence" value="ECO:0007669"/>
    <property type="project" value="InterPro"/>
</dbReference>
<feature type="domain" description="RRM" evidence="12">
    <location>
        <begin position="455"/>
        <end position="546"/>
    </location>
</feature>
<keyword evidence="5 10" id="KW-0694">RNA-binding</keyword>
<dbReference type="InterPro" id="IPR012677">
    <property type="entry name" value="Nucleotide-bd_a/b_plait_sf"/>
</dbReference>
<dbReference type="NCBIfam" id="TIGR01642">
    <property type="entry name" value="U2AF_lg"/>
    <property type="match status" value="1"/>
</dbReference>
<accession>A0A0M9F6R9</accession>
<evidence type="ECO:0000256" key="1">
    <source>
        <dbReference type="ARBA" id="ARBA00004123"/>
    </source>
</evidence>
<evidence type="ECO:0000313" key="13">
    <source>
        <dbReference type="EMBL" id="KPA46966.1"/>
    </source>
</evidence>
<dbReference type="CDD" id="cd00353">
    <property type="entry name" value="Ribosomal_S15p_S13e"/>
    <property type="match status" value="1"/>
</dbReference>
<evidence type="ECO:0000256" key="11">
    <source>
        <dbReference type="SAM" id="MobiDB-lite"/>
    </source>
</evidence>
<dbReference type="Pfam" id="PF08069">
    <property type="entry name" value="Ribosomal_S13_N"/>
    <property type="match status" value="1"/>
</dbReference>
<dbReference type="Pfam" id="PF00312">
    <property type="entry name" value="Ribosomal_S15"/>
    <property type="match status" value="1"/>
</dbReference>
<dbReference type="InterPro" id="IPR009068">
    <property type="entry name" value="uS15_NS1_RNA-bd_sf"/>
</dbReference>
<dbReference type="GO" id="GO:0003735">
    <property type="term" value="F:structural constituent of ribosome"/>
    <property type="evidence" value="ECO:0007669"/>
    <property type="project" value="InterPro"/>
</dbReference>
<evidence type="ECO:0000256" key="8">
    <source>
        <dbReference type="ARBA" id="ARBA00023242"/>
    </source>
</evidence>
<dbReference type="InterPro" id="IPR006529">
    <property type="entry name" value="U2AF_lg"/>
</dbReference>
<evidence type="ECO:0000256" key="4">
    <source>
        <dbReference type="ARBA" id="ARBA00022737"/>
    </source>
</evidence>
<dbReference type="InterPro" id="IPR000504">
    <property type="entry name" value="RRM_dom"/>
</dbReference>
<comment type="subcellular location">
    <subcellularLocation>
        <location evidence="1">Nucleus</location>
    </subcellularLocation>
</comment>
<reference evidence="13 14" key="1">
    <citation type="submission" date="2015-04" db="EMBL/GenBank/DDBJ databases">
        <title>The draft genome sequence of Fusarium langsethiae, a T-2/HT-2 mycotoxin producer.</title>
        <authorList>
            <person name="Lysoe E."/>
            <person name="Divon H.H."/>
            <person name="Terzi V."/>
            <person name="Orru L."/>
            <person name="Lamontanara A."/>
            <person name="Kolseth A.-K."/>
            <person name="Frandsen R.J."/>
            <person name="Nielsen K."/>
            <person name="Thrane U."/>
        </authorList>
    </citation>
    <scope>NUCLEOTIDE SEQUENCE [LARGE SCALE GENOMIC DNA]</scope>
    <source>
        <strain evidence="13 14">Fl201059</strain>
    </source>
</reference>
<dbReference type="Pfam" id="PF00076">
    <property type="entry name" value="RRM_1"/>
    <property type="match status" value="2"/>
</dbReference>
<keyword evidence="7" id="KW-0508">mRNA splicing</keyword>
<feature type="compositionally biased region" description="Basic and acidic residues" evidence="11">
    <location>
        <begin position="63"/>
        <end position="147"/>
    </location>
</feature>
<dbReference type="GO" id="GO:1990904">
    <property type="term" value="C:ribonucleoprotein complex"/>
    <property type="evidence" value="ECO:0007669"/>
    <property type="project" value="UniProtKB-KW"/>
</dbReference>
<dbReference type="InterPro" id="IPR012606">
    <property type="entry name" value="Ribosomal_uS15_N"/>
</dbReference>
<evidence type="ECO:0000313" key="14">
    <source>
        <dbReference type="Proteomes" id="UP000037904"/>
    </source>
</evidence>
<dbReference type="EMBL" id="JXCE01000001">
    <property type="protein sequence ID" value="KPA46966.1"/>
    <property type="molecule type" value="Genomic_DNA"/>
</dbReference>
<dbReference type="Gene3D" id="4.10.860.130">
    <property type="match status" value="1"/>
</dbReference>
<sequence length="745" mass="83444">MNGDSYSSRDGRRGGRDYPPRGDRDDRRDRHRGDRDRRRSRSPDHRSHRRGEGDADAYSSSRNHRDREREDRYSGRERRGGDREWDRDRGSSRRDARRDDDERPSRRERDPYDDRRRGGGRERREDRFPAPQERRSASPPPKKREPTPDLTNIVSVLERKRRLTQWDIKPPGYDNVTAEQAKLSGMFPLPGAPRQQPMDPSKLQAFMNQPGGQVTSAGLKASNSRQSKRLLVSRIPPGTSEDALISFFNLQLNGLNVIDTTDPCVLCQFSNDRSFAVIEFKDAPETTVALALDGISMEASDASNSADGGHRGLEIRRPRDYVVPAVTEDVAYDPEVVSNVVPDTVNKLSITNIPPFLTEEQIIELLASFGKPKAFVLVKDRGTEESRGIAFAEYQDPAVSNPTALDTLNGMDIGGKQIKVSKASIGPTQVANFDVGITAISGLASQTANEVESSRVLQLLNMVTAEELLDNDDYEEICEDVREECSKYGKILDVKVPRPTGGSRQSAGVGKIFVKYEHTEDTTKALQALAGRKFADRTVVTTYFPEENFDVGACGWRIFLPHEKIDFLESRILESFARNSVTDPYPASPRQTDKMGRLHSKGKGISASALPYSRSSPAWLKTTPEQVVEQISKLARKGATPSQIGVILRDSHGIAQVKHVTGNRILRILKSSGLAPELPEDLYMLIKKAVAVRKHLERNRKDKDSKFRLILIESRIHRLARYYKTVGVLPPTWKYESATASTIVA</sequence>
<comment type="caution">
    <text evidence="13">The sequence shown here is derived from an EMBL/GenBank/DDBJ whole genome shotgun (WGS) entry which is preliminary data.</text>
</comment>
<organism evidence="13 14">
    <name type="scientific">Fusarium langsethiae</name>
    <dbReference type="NCBI Taxonomy" id="179993"/>
    <lineage>
        <taxon>Eukaryota</taxon>
        <taxon>Fungi</taxon>
        <taxon>Dikarya</taxon>
        <taxon>Ascomycota</taxon>
        <taxon>Pezizomycotina</taxon>
        <taxon>Sordariomycetes</taxon>
        <taxon>Hypocreomycetidae</taxon>
        <taxon>Hypocreales</taxon>
        <taxon>Nectriaceae</taxon>
        <taxon>Fusarium</taxon>
    </lineage>
</organism>
<dbReference type="Proteomes" id="UP000037904">
    <property type="component" value="Unassembled WGS sequence"/>
</dbReference>
<feature type="compositionally biased region" description="Basic and acidic residues" evidence="11">
    <location>
        <begin position="7"/>
        <end position="53"/>
    </location>
</feature>
<dbReference type="AlphaFoldDB" id="A0A0M9F6R9"/>
<evidence type="ECO:0000256" key="3">
    <source>
        <dbReference type="ARBA" id="ARBA00022664"/>
    </source>
</evidence>
<dbReference type="FunFam" id="1.10.287.10:FF:000003">
    <property type="entry name" value="40S ribosomal protein S13"/>
    <property type="match status" value="1"/>
</dbReference>
<dbReference type="CDD" id="cd12232">
    <property type="entry name" value="RRM3_U2AF65"/>
    <property type="match status" value="1"/>
</dbReference>
<feature type="region of interest" description="Disordered" evidence="11">
    <location>
        <begin position="1"/>
        <end position="153"/>
    </location>
</feature>
<dbReference type="InterPro" id="IPR000589">
    <property type="entry name" value="Ribosomal_uS15"/>
</dbReference>
<protein>
    <submittedName>
        <fullName evidence="13">Splicing factor u2af 50 kDa subunit</fullName>
    </submittedName>
</protein>
<name>A0A0M9F6R9_FUSLA</name>
<dbReference type="OrthoDB" id="10266058at2759"/>
<dbReference type="FunFam" id="4.10.860.130:FF:000001">
    <property type="entry name" value="40S ribosomal protein S13"/>
    <property type="match status" value="1"/>
</dbReference>
<dbReference type="GO" id="GO:0008380">
    <property type="term" value="P:RNA splicing"/>
    <property type="evidence" value="ECO:0007669"/>
    <property type="project" value="UniProtKB-KW"/>
</dbReference>
<dbReference type="Gene3D" id="3.30.70.330">
    <property type="match status" value="3"/>
</dbReference>
<evidence type="ECO:0000256" key="7">
    <source>
        <dbReference type="ARBA" id="ARBA00023187"/>
    </source>
</evidence>
<gene>
    <name evidence="13" type="ORF">FLAG1_00151</name>
</gene>
<dbReference type="SUPFAM" id="SSF54928">
    <property type="entry name" value="RNA-binding domain, RBD"/>
    <property type="match status" value="2"/>
</dbReference>
<feature type="domain" description="RRM" evidence="12">
    <location>
        <begin position="228"/>
        <end position="320"/>
    </location>
</feature>
<dbReference type="PROSITE" id="PS00362">
    <property type="entry name" value="RIBOSOMAL_S15"/>
    <property type="match status" value="1"/>
</dbReference>
<dbReference type="SMART" id="SM01387">
    <property type="entry name" value="Ribosomal_S15"/>
    <property type="match status" value="1"/>
</dbReference>
<evidence type="ECO:0000256" key="10">
    <source>
        <dbReference type="PROSITE-ProRule" id="PRU00176"/>
    </source>
</evidence>
<evidence type="ECO:0000259" key="12">
    <source>
        <dbReference type="PROSITE" id="PS50102"/>
    </source>
</evidence>
<dbReference type="PROSITE" id="PS50102">
    <property type="entry name" value="RRM"/>
    <property type="match status" value="3"/>
</dbReference>
<keyword evidence="14" id="KW-1185">Reference proteome</keyword>
<dbReference type="PANTHER" id="PTHR23139">
    <property type="entry name" value="RNA-BINDING PROTEIN"/>
    <property type="match status" value="1"/>
</dbReference>
<keyword evidence="6" id="KW-0689">Ribosomal protein</keyword>
<dbReference type="Gene3D" id="1.10.287.10">
    <property type="entry name" value="S15/NS1, RNA-binding"/>
    <property type="match status" value="1"/>
</dbReference>
<evidence type="ECO:0000256" key="5">
    <source>
        <dbReference type="ARBA" id="ARBA00022884"/>
    </source>
</evidence>
<dbReference type="FunFam" id="3.30.70.330:FF:000097">
    <property type="entry name" value="U2 snRNP auxiliary factor large subunit"/>
    <property type="match status" value="1"/>
</dbReference>
<dbReference type="SMART" id="SM00361">
    <property type="entry name" value="RRM_1"/>
    <property type="match status" value="1"/>
</dbReference>
<dbReference type="CDD" id="cd12231">
    <property type="entry name" value="RRM2_U2AF65"/>
    <property type="match status" value="1"/>
</dbReference>
<proteinExistence type="inferred from homology"/>
<dbReference type="InterPro" id="IPR003954">
    <property type="entry name" value="RRM_euk-type"/>
</dbReference>
<keyword evidence="9" id="KW-0687">Ribonucleoprotein</keyword>
<dbReference type="HAMAP" id="MF_01343_A">
    <property type="entry name" value="Ribosomal_uS15_A"/>
    <property type="match status" value="1"/>
</dbReference>
<dbReference type="GO" id="GO:0005634">
    <property type="term" value="C:nucleus"/>
    <property type="evidence" value="ECO:0007669"/>
    <property type="project" value="UniProtKB-SubCell"/>
</dbReference>
<keyword evidence="4" id="KW-0677">Repeat</keyword>
<dbReference type="SUPFAM" id="SSF47060">
    <property type="entry name" value="S15/NS1 RNA-binding domain"/>
    <property type="match status" value="1"/>
</dbReference>
<keyword evidence="8" id="KW-0539">Nucleus</keyword>
<evidence type="ECO:0000256" key="9">
    <source>
        <dbReference type="ARBA" id="ARBA00023274"/>
    </source>
</evidence>
<evidence type="ECO:0000256" key="6">
    <source>
        <dbReference type="ARBA" id="ARBA00022980"/>
    </source>
</evidence>
<dbReference type="InterPro" id="IPR023029">
    <property type="entry name" value="Ribosomal_uS15_arc_euk"/>
</dbReference>
<dbReference type="SMART" id="SM00360">
    <property type="entry name" value="RRM"/>
    <property type="match status" value="2"/>
</dbReference>
<dbReference type="GO" id="GO:0003723">
    <property type="term" value="F:RNA binding"/>
    <property type="evidence" value="ECO:0007669"/>
    <property type="project" value="UniProtKB-UniRule"/>
</dbReference>